<dbReference type="Gene3D" id="3.40.50.720">
    <property type="entry name" value="NAD(P)-binding Rossmann-like Domain"/>
    <property type="match status" value="1"/>
</dbReference>
<evidence type="ECO:0000256" key="1">
    <source>
        <dbReference type="ARBA" id="ARBA00006484"/>
    </source>
</evidence>
<protein>
    <recommendedName>
        <fullName evidence="7">NAD(P)-binding protein</fullName>
    </recommendedName>
</protein>
<comment type="similarity">
    <text evidence="1 4">Belongs to the short-chain dehydrogenases/reductases (SDR) family.</text>
</comment>
<accession>A0A3D8QKC6</accession>
<dbReference type="InterPro" id="IPR002347">
    <property type="entry name" value="SDR_fam"/>
</dbReference>
<name>A0A3D8QKC6_9HELO</name>
<dbReference type="PROSITE" id="PS00061">
    <property type="entry name" value="ADH_SHORT"/>
    <property type="match status" value="1"/>
</dbReference>
<evidence type="ECO:0000256" key="4">
    <source>
        <dbReference type="RuleBase" id="RU000363"/>
    </source>
</evidence>
<reference evidence="5 6" key="1">
    <citation type="journal article" date="2018" name="IMA Fungus">
        <title>IMA Genome-F 9: Draft genome sequence of Annulohypoxylon stygium, Aspergillus mulundensis, Berkeleyomyces basicola (syn. Thielaviopsis basicola), Ceratocystis smalleyi, two Cercospora beticola strains, Coleophoma cylindrospora, Fusarium fracticaudum, Phialophora cf. hyalina, and Morchella septimelata.</title>
        <authorList>
            <person name="Wingfield B.D."/>
            <person name="Bills G.F."/>
            <person name="Dong Y."/>
            <person name="Huang W."/>
            <person name="Nel W.J."/>
            <person name="Swalarsk-Parry B.S."/>
            <person name="Vaghefi N."/>
            <person name="Wilken P.M."/>
            <person name="An Z."/>
            <person name="de Beer Z.W."/>
            <person name="De Vos L."/>
            <person name="Chen L."/>
            <person name="Duong T.A."/>
            <person name="Gao Y."/>
            <person name="Hammerbacher A."/>
            <person name="Kikkert J.R."/>
            <person name="Li Y."/>
            <person name="Li H."/>
            <person name="Li K."/>
            <person name="Li Q."/>
            <person name="Liu X."/>
            <person name="Ma X."/>
            <person name="Naidoo K."/>
            <person name="Pethybridge S.J."/>
            <person name="Sun J."/>
            <person name="Steenkamp E.T."/>
            <person name="van der Nest M.A."/>
            <person name="van Wyk S."/>
            <person name="Wingfield M.J."/>
            <person name="Xiong C."/>
            <person name="Yue Q."/>
            <person name="Zhang X."/>
        </authorList>
    </citation>
    <scope>NUCLEOTIDE SEQUENCE [LARGE SCALE GENOMIC DNA]</scope>
    <source>
        <strain evidence="5 6">BP6252</strain>
    </source>
</reference>
<dbReference type="InterPro" id="IPR051911">
    <property type="entry name" value="SDR_oxidoreductase"/>
</dbReference>
<dbReference type="PRINTS" id="PR00080">
    <property type="entry name" value="SDRFAMILY"/>
</dbReference>
<dbReference type="OrthoDB" id="1274115at2759"/>
<keyword evidence="3" id="KW-0560">Oxidoreductase</keyword>
<dbReference type="AlphaFoldDB" id="A0A3D8QKC6"/>
<evidence type="ECO:0000313" key="5">
    <source>
        <dbReference type="EMBL" id="RDW62120.1"/>
    </source>
</evidence>
<dbReference type="EMBL" id="PDLM01000014">
    <property type="protein sequence ID" value="RDW62120.1"/>
    <property type="molecule type" value="Genomic_DNA"/>
</dbReference>
<dbReference type="PANTHER" id="PTHR43976">
    <property type="entry name" value="SHORT CHAIN DEHYDROGENASE"/>
    <property type="match status" value="1"/>
</dbReference>
<dbReference type="Pfam" id="PF00106">
    <property type="entry name" value="adh_short"/>
    <property type="match status" value="1"/>
</dbReference>
<keyword evidence="2" id="KW-0521">NADP</keyword>
<dbReference type="PRINTS" id="PR00081">
    <property type="entry name" value="GDHRDH"/>
</dbReference>
<dbReference type="STRING" id="1849047.A0A3D8QKC6"/>
<evidence type="ECO:0000256" key="2">
    <source>
        <dbReference type="ARBA" id="ARBA00022857"/>
    </source>
</evidence>
<dbReference type="InterPro" id="IPR020904">
    <property type="entry name" value="Sc_DH/Rdtase_CS"/>
</dbReference>
<gene>
    <name evidence="5" type="ORF">BP6252_11553</name>
</gene>
<dbReference type="GO" id="GO:0016491">
    <property type="term" value="F:oxidoreductase activity"/>
    <property type="evidence" value="ECO:0007669"/>
    <property type="project" value="UniProtKB-KW"/>
</dbReference>
<dbReference type="InterPro" id="IPR036291">
    <property type="entry name" value="NAD(P)-bd_dom_sf"/>
</dbReference>
<dbReference type="PANTHER" id="PTHR43976:SF16">
    <property type="entry name" value="SHORT-CHAIN DEHYDROGENASE_REDUCTASE FAMILY PROTEIN"/>
    <property type="match status" value="1"/>
</dbReference>
<keyword evidence="6" id="KW-1185">Reference proteome</keyword>
<dbReference type="SUPFAM" id="SSF51735">
    <property type="entry name" value="NAD(P)-binding Rossmann-fold domains"/>
    <property type="match status" value="1"/>
</dbReference>
<proteinExistence type="inferred from homology"/>
<dbReference type="Proteomes" id="UP000256645">
    <property type="component" value="Unassembled WGS sequence"/>
</dbReference>
<dbReference type="CDD" id="cd05374">
    <property type="entry name" value="17beta-HSD-like_SDR_c"/>
    <property type="match status" value="1"/>
</dbReference>
<comment type="caution">
    <text evidence="5">The sequence shown here is derived from an EMBL/GenBank/DDBJ whole genome shotgun (WGS) entry which is preliminary data.</text>
</comment>
<sequence length="291" mass="31601">MPQLVWLVTGCSSGLGEELVYAILARGDRVIATGRNAVIRLSHLKDSGATILDIDVTAPQAALNIKIEEALAVYGGIDVLVPNAGYSEIGFDKWQDQLQTNFFGVTNITRAILPHFRKKKVGHIAIISSVSAWSGALAAGPYVVSKHAIDGFGRTLQQEVAQFGIQTVIFNIGYIRTNLTSNPKVSTPEADEYRSIFERFLEASATIPGNEPGDPQKCAERIVDVMKGEGMASGKPMPSQVPLGSDALATIKETCEAMLKTCEEWKDLIKSTDFEGPKQGFWAENTVRTSW</sequence>
<evidence type="ECO:0008006" key="7">
    <source>
        <dbReference type="Google" id="ProtNLM"/>
    </source>
</evidence>
<organism evidence="5 6">
    <name type="scientific">Coleophoma cylindrospora</name>
    <dbReference type="NCBI Taxonomy" id="1849047"/>
    <lineage>
        <taxon>Eukaryota</taxon>
        <taxon>Fungi</taxon>
        <taxon>Dikarya</taxon>
        <taxon>Ascomycota</taxon>
        <taxon>Pezizomycotina</taxon>
        <taxon>Leotiomycetes</taxon>
        <taxon>Helotiales</taxon>
        <taxon>Dermateaceae</taxon>
        <taxon>Coleophoma</taxon>
    </lineage>
</organism>
<evidence type="ECO:0000313" key="6">
    <source>
        <dbReference type="Proteomes" id="UP000256645"/>
    </source>
</evidence>
<evidence type="ECO:0000256" key="3">
    <source>
        <dbReference type="ARBA" id="ARBA00023002"/>
    </source>
</evidence>